<dbReference type="RefSeq" id="WP_045246488.1">
    <property type="nucleotide sequence ID" value="NZ_JYIY01000057.1"/>
</dbReference>
<proteinExistence type="predicted"/>
<sequence length="102" mass="10608">MPSGVDGSTPTVPATPQFRGGLWVHGATTDSLFFAVDVPPGATVSVTALDRTGTEVLRLGSTVYVSVDGLDPIALRLATITVIATVDGRLSRPLVLNIDQFT</sequence>
<comment type="caution">
    <text evidence="1">The sequence shown here is derived from an EMBL/GenBank/DDBJ whole genome shotgun (WGS) entry which is preliminary data.</text>
</comment>
<dbReference type="PATRIC" id="fig|400772.4.peg.574"/>
<gene>
    <name evidence="1" type="ORF">RR49_00542</name>
</gene>
<name>A0A0F0LX03_9MICO</name>
<evidence type="ECO:0000313" key="2">
    <source>
        <dbReference type="Proteomes" id="UP000033451"/>
    </source>
</evidence>
<reference evidence="1 2" key="1">
    <citation type="submission" date="2015-02" db="EMBL/GenBank/DDBJ databases">
        <title>Draft genome sequences of ten Microbacterium spp. with emphasis on heavy metal contaminated environments.</title>
        <authorList>
            <person name="Corretto E."/>
        </authorList>
    </citation>
    <scope>NUCLEOTIDE SEQUENCE [LARGE SCALE GENOMIC DNA]</scope>
    <source>
        <strain evidence="1 2">DSM 18659</strain>
    </source>
</reference>
<dbReference type="AlphaFoldDB" id="A0A0F0LX03"/>
<accession>A0A0F0LX03</accession>
<evidence type="ECO:0000313" key="1">
    <source>
        <dbReference type="EMBL" id="KJL39329.1"/>
    </source>
</evidence>
<keyword evidence="2" id="KW-1185">Reference proteome</keyword>
<dbReference type="STRING" id="400772.RR49_00542"/>
<organism evidence="1 2">
    <name type="scientific">Microbacterium ginsengisoli</name>
    <dbReference type="NCBI Taxonomy" id="400772"/>
    <lineage>
        <taxon>Bacteria</taxon>
        <taxon>Bacillati</taxon>
        <taxon>Actinomycetota</taxon>
        <taxon>Actinomycetes</taxon>
        <taxon>Micrococcales</taxon>
        <taxon>Microbacteriaceae</taxon>
        <taxon>Microbacterium</taxon>
    </lineage>
</organism>
<protein>
    <submittedName>
        <fullName evidence="1">Uncharacterized protein</fullName>
    </submittedName>
</protein>
<dbReference type="Proteomes" id="UP000033451">
    <property type="component" value="Unassembled WGS sequence"/>
</dbReference>
<dbReference type="EMBL" id="JYIY01000057">
    <property type="protein sequence ID" value="KJL39329.1"/>
    <property type="molecule type" value="Genomic_DNA"/>
</dbReference>